<accession>A0A8S1GYP8</accession>
<keyword evidence="2" id="KW-1185">Reference proteome</keyword>
<evidence type="ECO:0000313" key="1">
    <source>
        <dbReference type="EMBL" id="CAD6188162.1"/>
    </source>
</evidence>
<gene>
    <name evidence="1" type="ORF">CAUJ_LOCUS4081</name>
</gene>
<dbReference type="EMBL" id="CAJGYM010000008">
    <property type="protein sequence ID" value="CAD6188162.1"/>
    <property type="molecule type" value="Genomic_DNA"/>
</dbReference>
<dbReference type="Proteomes" id="UP000835052">
    <property type="component" value="Unassembled WGS sequence"/>
</dbReference>
<proteinExistence type="predicted"/>
<reference evidence="1" key="1">
    <citation type="submission" date="2020-10" db="EMBL/GenBank/DDBJ databases">
        <authorList>
            <person name="Kikuchi T."/>
        </authorList>
    </citation>
    <scope>NUCLEOTIDE SEQUENCE</scope>
    <source>
        <strain evidence="1">NKZ352</strain>
    </source>
</reference>
<dbReference type="AlphaFoldDB" id="A0A8S1GYP8"/>
<protein>
    <submittedName>
        <fullName evidence="1">Uncharacterized protein</fullName>
    </submittedName>
</protein>
<name>A0A8S1GYP8_9PELO</name>
<comment type="caution">
    <text evidence="1">The sequence shown here is derived from an EMBL/GenBank/DDBJ whole genome shotgun (WGS) entry which is preliminary data.</text>
</comment>
<sequence>MAPKLCFLDTINKILDMICTLASMVAPVSYSLIQEKFLTQQMKDMPKTIKTACQGCTEFRYPSSAYPSSA</sequence>
<organism evidence="1 2">
    <name type="scientific">Caenorhabditis auriculariae</name>
    <dbReference type="NCBI Taxonomy" id="2777116"/>
    <lineage>
        <taxon>Eukaryota</taxon>
        <taxon>Metazoa</taxon>
        <taxon>Ecdysozoa</taxon>
        <taxon>Nematoda</taxon>
        <taxon>Chromadorea</taxon>
        <taxon>Rhabditida</taxon>
        <taxon>Rhabditina</taxon>
        <taxon>Rhabditomorpha</taxon>
        <taxon>Rhabditoidea</taxon>
        <taxon>Rhabditidae</taxon>
        <taxon>Peloderinae</taxon>
        <taxon>Caenorhabditis</taxon>
    </lineage>
</organism>
<evidence type="ECO:0000313" key="2">
    <source>
        <dbReference type="Proteomes" id="UP000835052"/>
    </source>
</evidence>